<keyword evidence="2" id="KW-1185">Reference proteome</keyword>
<sequence length="122" mass="13246">MTYQRPPHPYTGNWATEQLFENDDDLDVVAKFDRAAGLEDLENAAEGKFPLSTPYTPRSVPARPPSTSFASISTLVFSQSLRRSKWPTTSTRSNPATSLPTVIPASFSALVPCHSAAPPSSH</sequence>
<gene>
    <name evidence="1" type="ORF">DOTSEDRAFT_71503</name>
</gene>
<dbReference type="HOGENOM" id="CLU_2026684_0_0_1"/>
<dbReference type="OrthoDB" id="341421at2759"/>
<reference evidence="2" key="1">
    <citation type="journal article" date="2012" name="PLoS Genet.">
        <title>The genomes of the fungal plant pathogens Cladosporium fulvum and Dothistroma septosporum reveal adaptation to different hosts and lifestyles but also signatures of common ancestry.</title>
        <authorList>
            <person name="de Wit P.J.G.M."/>
            <person name="van der Burgt A."/>
            <person name="Oekmen B."/>
            <person name="Stergiopoulos I."/>
            <person name="Abd-Elsalam K.A."/>
            <person name="Aerts A.L."/>
            <person name="Bahkali A.H."/>
            <person name="Beenen H.G."/>
            <person name="Chettri P."/>
            <person name="Cox M.P."/>
            <person name="Datema E."/>
            <person name="de Vries R.P."/>
            <person name="Dhillon B."/>
            <person name="Ganley A.R."/>
            <person name="Griffiths S.A."/>
            <person name="Guo Y."/>
            <person name="Hamelin R.C."/>
            <person name="Henrissat B."/>
            <person name="Kabir M.S."/>
            <person name="Jashni M.K."/>
            <person name="Kema G."/>
            <person name="Klaubauf S."/>
            <person name="Lapidus A."/>
            <person name="Levasseur A."/>
            <person name="Lindquist E."/>
            <person name="Mehrabi R."/>
            <person name="Ohm R.A."/>
            <person name="Owen T.J."/>
            <person name="Salamov A."/>
            <person name="Schwelm A."/>
            <person name="Schijlen E."/>
            <person name="Sun H."/>
            <person name="van den Burg H.A."/>
            <person name="van Ham R.C.H.J."/>
            <person name="Zhang S."/>
            <person name="Goodwin S.B."/>
            <person name="Grigoriev I.V."/>
            <person name="Collemare J."/>
            <person name="Bradshaw R.E."/>
        </authorList>
    </citation>
    <scope>NUCLEOTIDE SEQUENCE [LARGE SCALE GENOMIC DNA]</scope>
    <source>
        <strain evidence="2">NZE10 / CBS 128990</strain>
    </source>
</reference>
<dbReference type="AlphaFoldDB" id="N1PTZ5"/>
<dbReference type="EMBL" id="KB446538">
    <property type="protein sequence ID" value="EME45825.1"/>
    <property type="molecule type" value="Genomic_DNA"/>
</dbReference>
<organism evidence="1 2">
    <name type="scientific">Dothistroma septosporum (strain NZE10 / CBS 128990)</name>
    <name type="common">Red band needle blight fungus</name>
    <name type="synonym">Mycosphaerella pini</name>
    <dbReference type="NCBI Taxonomy" id="675120"/>
    <lineage>
        <taxon>Eukaryota</taxon>
        <taxon>Fungi</taxon>
        <taxon>Dikarya</taxon>
        <taxon>Ascomycota</taxon>
        <taxon>Pezizomycotina</taxon>
        <taxon>Dothideomycetes</taxon>
        <taxon>Dothideomycetidae</taxon>
        <taxon>Mycosphaerellales</taxon>
        <taxon>Mycosphaerellaceae</taxon>
        <taxon>Dothistroma</taxon>
    </lineage>
</organism>
<proteinExistence type="predicted"/>
<evidence type="ECO:0000313" key="1">
    <source>
        <dbReference type="EMBL" id="EME45825.1"/>
    </source>
</evidence>
<protein>
    <submittedName>
        <fullName evidence="1">Uncharacterized protein</fullName>
    </submittedName>
</protein>
<dbReference type="Proteomes" id="UP000016933">
    <property type="component" value="Unassembled WGS sequence"/>
</dbReference>
<accession>N1PTZ5</accession>
<name>N1PTZ5_DOTSN</name>
<reference evidence="1 2" key="2">
    <citation type="journal article" date="2012" name="PLoS Pathog.">
        <title>Diverse lifestyles and strategies of plant pathogenesis encoded in the genomes of eighteen Dothideomycetes fungi.</title>
        <authorList>
            <person name="Ohm R.A."/>
            <person name="Feau N."/>
            <person name="Henrissat B."/>
            <person name="Schoch C.L."/>
            <person name="Horwitz B.A."/>
            <person name="Barry K.W."/>
            <person name="Condon B.J."/>
            <person name="Copeland A.C."/>
            <person name="Dhillon B."/>
            <person name="Glaser F."/>
            <person name="Hesse C.N."/>
            <person name="Kosti I."/>
            <person name="LaButti K."/>
            <person name="Lindquist E.A."/>
            <person name="Lucas S."/>
            <person name="Salamov A.A."/>
            <person name="Bradshaw R.E."/>
            <person name="Ciuffetti L."/>
            <person name="Hamelin R.C."/>
            <person name="Kema G.H.J."/>
            <person name="Lawrence C."/>
            <person name="Scott J.A."/>
            <person name="Spatafora J.W."/>
            <person name="Turgeon B.G."/>
            <person name="de Wit P.J.G.M."/>
            <person name="Zhong S."/>
            <person name="Goodwin S.B."/>
            <person name="Grigoriev I.V."/>
        </authorList>
    </citation>
    <scope>NUCLEOTIDE SEQUENCE [LARGE SCALE GENOMIC DNA]</scope>
    <source>
        <strain evidence="2">NZE10 / CBS 128990</strain>
    </source>
</reference>
<evidence type="ECO:0000313" key="2">
    <source>
        <dbReference type="Proteomes" id="UP000016933"/>
    </source>
</evidence>